<reference evidence="1 2" key="1">
    <citation type="submission" date="2024-09" db="EMBL/GenBank/DDBJ databases">
        <title>Paenibacillus zeirhizospherea sp. nov., isolated from surface of the maize (Zea mays) roots in a horticulture field, Hungary.</title>
        <authorList>
            <person name="Marton D."/>
            <person name="Farkas M."/>
            <person name="Bedics A."/>
            <person name="Toth E."/>
            <person name="Tancsics A."/>
            <person name="Boka K."/>
            <person name="Maroti G."/>
            <person name="Kriszt B."/>
            <person name="Cserhati M."/>
        </authorList>
    </citation>
    <scope>NUCLEOTIDE SEQUENCE [LARGE SCALE GENOMIC DNA]</scope>
    <source>
        <strain evidence="1 2">KCTC 33519</strain>
    </source>
</reference>
<evidence type="ECO:0000313" key="1">
    <source>
        <dbReference type="EMBL" id="MFB5270019.1"/>
    </source>
</evidence>
<evidence type="ECO:0000313" key="2">
    <source>
        <dbReference type="Proteomes" id="UP001580346"/>
    </source>
</evidence>
<dbReference type="EMBL" id="JBHHMI010000058">
    <property type="protein sequence ID" value="MFB5270019.1"/>
    <property type="molecule type" value="Genomic_DNA"/>
</dbReference>
<gene>
    <name evidence="1" type="ORF">ACE41H_25000</name>
</gene>
<comment type="caution">
    <text evidence="1">The sequence shown here is derived from an EMBL/GenBank/DDBJ whole genome shotgun (WGS) entry which is preliminary data.</text>
</comment>
<organism evidence="1 2">
    <name type="scientific">Paenibacillus enshidis</name>
    <dbReference type="NCBI Taxonomy" id="1458439"/>
    <lineage>
        <taxon>Bacteria</taxon>
        <taxon>Bacillati</taxon>
        <taxon>Bacillota</taxon>
        <taxon>Bacilli</taxon>
        <taxon>Bacillales</taxon>
        <taxon>Paenibacillaceae</taxon>
        <taxon>Paenibacillus</taxon>
    </lineage>
</organism>
<accession>A0ABV5B1I0</accession>
<dbReference type="Proteomes" id="UP001580346">
    <property type="component" value="Unassembled WGS sequence"/>
</dbReference>
<name>A0ABV5B1I0_9BACL</name>
<dbReference type="RefSeq" id="WP_375358286.1">
    <property type="nucleotide sequence ID" value="NZ_JBHHMI010000058.1"/>
</dbReference>
<sequence length="159" mass="18330">MRKGEEFCSYVGWRKERVEEVVTNKLRTTLLRLSMDNQLEEEIRMYYNEKNKHLIALASSLAAEIAFLEKRVDAIKDDIQAGKGKAVHQEMLDEMQTELVVKNVEHKALSIGLNEVDVPEEFIVSVKYDIQTLIGLLDAEVQNPQILHHGFASLYLRCR</sequence>
<proteinExistence type="predicted"/>
<protein>
    <submittedName>
        <fullName evidence="1">Uncharacterized protein</fullName>
    </submittedName>
</protein>
<keyword evidence="2" id="KW-1185">Reference proteome</keyword>